<protein>
    <submittedName>
        <fullName evidence="3">Uncharacterized protein</fullName>
    </submittedName>
</protein>
<evidence type="ECO:0000313" key="3">
    <source>
        <dbReference type="EMBL" id="MDQ0581887.1"/>
    </source>
</evidence>
<evidence type="ECO:0000256" key="2">
    <source>
        <dbReference type="SAM" id="Phobius"/>
    </source>
</evidence>
<feature type="transmembrane region" description="Helical" evidence="2">
    <location>
        <begin position="83"/>
        <end position="104"/>
    </location>
</feature>
<evidence type="ECO:0000313" key="4">
    <source>
        <dbReference type="Proteomes" id="UP001230654"/>
    </source>
</evidence>
<name>A0ABU0NS08_STRRH</name>
<dbReference type="Proteomes" id="UP001230654">
    <property type="component" value="Unassembled WGS sequence"/>
</dbReference>
<keyword evidence="4" id="KW-1185">Reference proteome</keyword>
<feature type="compositionally biased region" description="Low complexity" evidence="1">
    <location>
        <begin position="37"/>
        <end position="58"/>
    </location>
</feature>
<reference evidence="3 4" key="1">
    <citation type="submission" date="2023-07" db="EMBL/GenBank/DDBJ databases">
        <title>Comparative genomics of wheat-associated soil bacteria to identify genetic determinants of phenazine resistance.</title>
        <authorList>
            <person name="Mouncey N."/>
        </authorList>
    </citation>
    <scope>NUCLEOTIDE SEQUENCE [LARGE SCALE GENOMIC DNA]</scope>
    <source>
        <strain evidence="3 4">B2I6</strain>
    </source>
</reference>
<comment type="caution">
    <text evidence="3">The sequence shown here is derived from an EMBL/GenBank/DDBJ whole genome shotgun (WGS) entry which is preliminary data.</text>
</comment>
<sequence>MTEQQQTPATADRPVETAVEPSVATIDAARPEPADVTATAEPGTTEATATAGPGTAEGLQGAETAAAPQGPVAPKDRRVLRALVRWTAAVTVFAALGAGTAYGITSMERTDVPGLATESDGRWVYPEITRPPLPSGSPSPFDAKNWAQAHYADLRTLLLPAPEGATDDKTLHGVDGWLPTKDFLTVFETEGDRDDVGRLLTDHGLRHTAARGWTTPDGTRTRVYLLQFDTETVSNLVFNRLTSYGAPLHAVEGATAAMFDEAYPTAGDLTDVTRYSYDEAKPYGDEQVRQAYLRAGDVVALVVQSRKGTAAPVPFQQTVTLQSQLLG</sequence>
<keyword evidence="2" id="KW-1133">Transmembrane helix</keyword>
<feature type="region of interest" description="Disordered" evidence="1">
    <location>
        <begin position="1"/>
        <end position="73"/>
    </location>
</feature>
<keyword evidence="2" id="KW-0812">Transmembrane</keyword>
<organism evidence="3 4">
    <name type="scientific">Streptomyces rishiriensis</name>
    <dbReference type="NCBI Taxonomy" id="68264"/>
    <lineage>
        <taxon>Bacteria</taxon>
        <taxon>Bacillati</taxon>
        <taxon>Actinomycetota</taxon>
        <taxon>Actinomycetes</taxon>
        <taxon>Kitasatosporales</taxon>
        <taxon>Streptomycetaceae</taxon>
        <taxon>Streptomyces</taxon>
    </lineage>
</organism>
<dbReference type="RefSeq" id="WP_307164081.1">
    <property type="nucleotide sequence ID" value="NZ_JAUSWV010000002.1"/>
</dbReference>
<keyword evidence="2" id="KW-0472">Membrane</keyword>
<dbReference type="EMBL" id="JAUSWV010000002">
    <property type="protein sequence ID" value="MDQ0581887.1"/>
    <property type="molecule type" value="Genomic_DNA"/>
</dbReference>
<proteinExistence type="predicted"/>
<evidence type="ECO:0000256" key="1">
    <source>
        <dbReference type="SAM" id="MobiDB-lite"/>
    </source>
</evidence>
<gene>
    <name evidence="3" type="ORF">QF030_004065</name>
</gene>
<accession>A0ABU0NS08</accession>